<sequence>MRNVYIDLGANVGNTVCAFLQENPGFLAFAFEPNLKLIPAIHQKGLKIGRDICVIWGAAWISDGTISLFQSEHASASTVVPGKVEYVDRGWSPINYDRPHDTPSIDFSRWLLANFSREDHIIVKMDIEGAEYKVLEKMLSNGALSLVNQLRCEWHYDRFPEITKAYHDKIYAKVSATVDLVDWT</sequence>
<protein>
    <submittedName>
        <fullName evidence="2">FkbM family methyltransferase</fullName>
    </submittedName>
</protein>
<keyword evidence="2" id="KW-0489">Methyltransferase</keyword>
<organism evidence="2 3">
    <name type="scientific">Prosthecodimorpha staleyi</name>
    <dbReference type="NCBI Taxonomy" id="2840188"/>
    <lineage>
        <taxon>Bacteria</taxon>
        <taxon>Pseudomonadati</taxon>
        <taxon>Pseudomonadota</taxon>
        <taxon>Alphaproteobacteria</taxon>
        <taxon>Hyphomicrobiales</taxon>
        <taxon>Ancalomicrobiaceae</taxon>
        <taxon>Prosthecodimorpha</taxon>
    </lineage>
</organism>
<dbReference type="PANTHER" id="PTHR44843:SF14">
    <property type="entry name" value="METHYLTRANSFERASE TYPE 11 DOMAIN-CONTAINING PROTEIN"/>
    <property type="match status" value="1"/>
</dbReference>
<keyword evidence="3" id="KW-1185">Reference proteome</keyword>
<dbReference type="GO" id="GO:0008168">
    <property type="term" value="F:methyltransferase activity"/>
    <property type="evidence" value="ECO:0007669"/>
    <property type="project" value="UniProtKB-KW"/>
</dbReference>
<dbReference type="NCBIfam" id="TIGR01444">
    <property type="entry name" value="fkbM_fam"/>
    <property type="match status" value="1"/>
</dbReference>
<dbReference type="AlphaFoldDB" id="A0A947D110"/>
<dbReference type="InterPro" id="IPR029063">
    <property type="entry name" value="SAM-dependent_MTases_sf"/>
</dbReference>
<reference evidence="2 3" key="1">
    <citation type="submission" date="2021-06" db="EMBL/GenBank/DDBJ databases">
        <authorList>
            <person name="Grouzdev D.S."/>
            <person name="Koziaeva V."/>
        </authorList>
    </citation>
    <scope>NUCLEOTIDE SEQUENCE [LARGE SCALE GENOMIC DNA]</scope>
    <source>
        <strain evidence="2 3">22</strain>
    </source>
</reference>
<evidence type="ECO:0000313" key="2">
    <source>
        <dbReference type="EMBL" id="MBT9288369.1"/>
    </source>
</evidence>
<gene>
    <name evidence="2" type="ORF">KL771_02835</name>
</gene>
<name>A0A947D110_9HYPH</name>
<comment type="caution">
    <text evidence="2">The sequence shown here is derived from an EMBL/GenBank/DDBJ whole genome shotgun (WGS) entry which is preliminary data.</text>
</comment>
<evidence type="ECO:0000313" key="3">
    <source>
        <dbReference type="Proteomes" id="UP000766595"/>
    </source>
</evidence>
<dbReference type="EMBL" id="JAHHZF010000001">
    <property type="protein sequence ID" value="MBT9288369.1"/>
    <property type="molecule type" value="Genomic_DNA"/>
</dbReference>
<dbReference type="PANTHER" id="PTHR44843">
    <property type="entry name" value="METHYLTRANSFERASE"/>
    <property type="match status" value="1"/>
</dbReference>
<dbReference type="InterPro" id="IPR006342">
    <property type="entry name" value="FkbM_mtfrase"/>
</dbReference>
<proteinExistence type="predicted"/>
<keyword evidence="2" id="KW-0808">Transferase</keyword>
<accession>A0A947D110</accession>
<feature type="domain" description="Methyltransferase FkbM" evidence="1">
    <location>
        <begin position="7"/>
        <end position="163"/>
    </location>
</feature>
<dbReference type="Gene3D" id="3.40.50.150">
    <property type="entry name" value="Vaccinia Virus protein VP39"/>
    <property type="match status" value="1"/>
</dbReference>
<evidence type="ECO:0000259" key="1">
    <source>
        <dbReference type="Pfam" id="PF05050"/>
    </source>
</evidence>
<dbReference type="Proteomes" id="UP000766595">
    <property type="component" value="Unassembled WGS sequence"/>
</dbReference>
<dbReference type="SUPFAM" id="SSF53335">
    <property type="entry name" value="S-adenosyl-L-methionine-dependent methyltransferases"/>
    <property type="match status" value="1"/>
</dbReference>
<dbReference type="GO" id="GO:0032259">
    <property type="term" value="P:methylation"/>
    <property type="evidence" value="ECO:0007669"/>
    <property type="project" value="UniProtKB-KW"/>
</dbReference>
<dbReference type="RefSeq" id="WP_261967036.1">
    <property type="nucleotide sequence ID" value="NZ_JAHHZF010000001.1"/>
</dbReference>
<dbReference type="Pfam" id="PF05050">
    <property type="entry name" value="Methyltransf_21"/>
    <property type="match status" value="1"/>
</dbReference>